<evidence type="ECO:0000313" key="2">
    <source>
        <dbReference type="EMBL" id="QUC23794.1"/>
    </source>
</evidence>
<dbReference type="AlphaFoldDB" id="A0A8E5HY48"/>
<sequence length="78" mass="7675">MTAESNLWPSSLFAARDESTALARVKLGSRAPCSVPLLAAAAAAAAAASAASAVAAAAAKRADFPTQNVRGGKTTCIT</sequence>
<evidence type="ECO:0000256" key="1">
    <source>
        <dbReference type="SAM" id="Phobius"/>
    </source>
</evidence>
<keyword evidence="1" id="KW-1133">Transmembrane helix</keyword>
<reference evidence="2" key="1">
    <citation type="submission" date="2020-03" db="EMBL/GenBank/DDBJ databases">
        <title>A mixture of massive structural variations and highly conserved coding sequences in Ustilaginoidea virens genome.</title>
        <authorList>
            <person name="Zhang K."/>
            <person name="Zhao Z."/>
            <person name="Zhang Z."/>
            <person name="Li Y."/>
            <person name="Hsiang T."/>
            <person name="Sun W."/>
        </authorList>
    </citation>
    <scope>NUCLEOTIDE SEQUENCE</scope>
    <source>
        <strain evidence="2">UV-8b</strain>
    </source>
</reference>
<dbReference type="Proteomes" id="UP000027002">
    <property type="component" value="Chromosome 7"/>
</dbReference>
<feature type="transmembrane region" description="Helical" evidence="1">
    <location>
        <begin position="37"/>
        <end position="59"/>
    </location>
</feature>
<name>A0A8E5HY48_USTVR</name>
<dbReference type="EMBL" id="CP072759">
    <property type="protein sequence ID" value="QUC23794.1"/>
    <property type="molecule type" value="Genomic_DNA"/>
</dbReference>
<keyword evidence="1" id="KW-0472">Membrane</keyword>
<dbReference type="GeneID" id="66068812"/>
<evidence type="ECO:0000313" key="3">
    <source>
        <dbReference type="Proteomes" id="UP000027002"/>
    </source>
</evidence>
<organism evidence="2 3">
    <name type="scientific">Ustilaginoidea virens</name>
    <name type="common">Rice false smut fungus</name>
    <name type="synonym">Villosiclava virens</name>
    <dbReference type="NCBI Taxonomy" id="1159556"/>
    <lineage>
        <taxon>Eukaryota</taxon>
        <taxon>Fungi</taxon>
        <taxon>Dikarya</taxon>
        <taxon>Ascomycota</taxon>
        <taxon>Pezizomycotina</taxon>
        <taxon>Sordariomycetes</taxon>
        <taxon>Hypocreomycetidae</taxon>
        <taxon>Hypocreales</taxon>
        <taxon>Clavicipitaceae</taxon>
        <taxon>Ustilaginoidea</taxon>
    </lineage>
</organism>
<keyword evidence="1" id="KW-0812">Transmembrane</keyword>
<accession>A0A8E5HY48</accession>
<gene>
    <name evidence="2" type="ORF">UV8b_08035</name>
</gene>
<dbReference type="RefSeq" id="XP_043001467.1">
    <property type="nucleotide sequence ID" value="XM_043145532.1"/>
</dbReference>
<protein>
    <submittedName>
        <fullName evidence="2">Uncharacterized protein</fullName>
    </submittedName>
</protein>
<dbReference type="KEGG" id="uvi:66068812"/>
<keyword evidence="3" id="KW-1185">Reference proteome</keyword>
<proteinExistence type="predicted"/>